<evidence type="ECO:0000256" key="1">
    <source>
        <dbReference type="SAM" id="Phobius"/>
    </source>
</evidence>
<gene>
    <name evidence="3" type="ORF">Aco03nite_024170</name>
</gene>
<protein>
    <submittedName>
        <fullName evidence="3">Uncharacterized protein</fullName>
    </submittedName>
</protein>
<dbReference type="RefSeq" id="WP_239145079.1">
    <property type="nucleotide sequence ID" value="NZ_BAAAQE010000088.1"/>
</dbReference>
<evidence type="ECO:0000256" key="2">
    <source>
        <dbReference type="SAM" id="SignalP"/>
    </source>
</evidence>
<reference evidence="3 4" key="1">
    <citation type="submission" date="2021-01" db="EMBL/GenBank/DDBJ databases">
        <title>Whole genome shotgun sequence of Actinoplanes couchii NBRC 106145.</title>
        <authorList>
            <person name="Komaki H."/>
            <person name="Tamura T."/>
        </authorList>
    </citation>
    <scope>NUCLEOTIDE SEQUENCE [LARGE SCALE GENOMIC DNA]</scope>
    <source>
        <strain evidence="3 4">NBRC 106145</strain>
    </source>
</reference>
<organism evidence="3 4">
    <name type="scientific">Actinoplanes couchii</name>
    <dbReference type="NCBI Taxonomy" id="403638"/>
    <lineage>
        <taxon>Bacteria</taxon>
        <taxon>Bacillati</taxon>
        <taxon>Actinomycetota</taxon>
        <taxon>Actinomycetes</taxon>
        <taxon>Micromonosporales</taxon>
        <taxon>Micromonosporaceae</taxon>
        <taxon>Actinoplanes</taxon>
    </lineage>
</organism>
<evidence type="ECO:0000313" key="3">
    <source>
        <dbReference type="EMBL" id="GID54013.1"/>
    </source>
</evidence>
<keyword evidence="1" id="KW-1133">Transmembrane helix</keyword>
<sequence>MSEMVGKLKKWFAVALAVVTVNVVFPAQAWAADAEPALAAVRRSRGGGGFLFFGMFCCLAVVVGAVVIVYLITRRRKR</sequence>
<proteinExistence type="predicted"/>
<keyword evidence="2" id="KW-0732">Signal</keyword>
<name>A0ABQ3X670_9ACTN</name>
<comment type="caution">
    <text evidence="3">The sequence shown here is derived from an EMBL/GenBank/DDBJ whole genome shotgun (WGS) entry which is preliminary data.</text>
</comment>
<keyword evidence="1" id="KW-0472">Membrane</keyword>
<evidence type="ECO:0000313" key="4">
    <source>
        <dbReference type="Proteomes" id="UP000612282"/>
    </source>
</evidence>
<accession>A0ABQ3X670</accession>
<dbReference type="EMBL" id="BOMG01000035">
    <property type="protein sequence ID" value="GID54013.1"/>
    <property type="molecule type" value="Genomic_DNA"/>
</dbReference>
<feature type="signal peptide" evidence="2">
    <location>
        <begin position="1"/>
        <end position="31"/>
    </location>
</feature>
<keyword evidence="4" id="KW-1185">Reference proteome</keyword>
<feature type="transmembrane region" description="Helical" evidence="1">
    <location>
        <begin position="47"/>
        <end position="72"/>
    </location>
</feature>
<dbReference type="Proteomes" id="UP000612282">
    <property type="component" value="Unassembled WGS sequence"/>
</dbReference>
<keyword evidence="1" id="KW-0812">Transmembrane</keyword>
<feature type="chain" id="PRO_5046416776" evidence="2">
    <location>
        <begin position="32"/>
        <end position="78"/>
    </location>
</feature>